<keyword evidence="7" id="KW-0408">Iron</keyword>
<evidence type="ECO:0000256" key="8">
    <source>
        <dbReference type="ARBA" id="ARBA00023133"/>
    </source>
</evidence>
<keyword evidence="3 12" id="KW-0812">Transmembrane</keyword>
<dbReference type="GO" id="GO:0016491">
    <property type="term" value="F:oxidoreductase activity"/>
    <property type="evidence" value="ECO:0007669"/>
    <property type="project" value="UniProtKB-KW"/>
</dbReference>
<dbReference type="AlphaFoldDB" id="A0A078KWW7"/>
<keyword evidence="6" id="KW-0560">Oxidoreductase</keyword>
<dbReference type="PANTHER" id="PTHR35457">
    <property type="entry name" value="HEME A SYNTHASE"/>
    <property type="match status" value="1"/>
</dbReference>
<keyword evidence="14" id="KW-1185">Reference proteome</keyword>
<dbReference type="PANTHER" id="PTHR35457:SF1">
    <property type="entry name" value="HEME A SYNTHASE"/>
    <property type="match status" value="1"/>
</dbReference>
<keyword evidence="8" id="KW-0350">Heme biosynthesis</keyword>
<dbReference type="EMBL" id="CCSB01000002">
    <property type="protein sequence ID" value="CDZ77512.1"/>
    <property type="molecule type" value="Genomic_DNA"/>
</dbReference>
<evidence type="ECO:0000256" key="11">
    <source>
        <dbReference type="ARBA" id="ARBA00023444"/>
    </source>
</evidence>
<dbReference type="Pfam" id="PF02628">
    <property type="entry name" value="COX15-CtaA"/>
    <property type="match status" value="1"/>
</dbReference>
<dbReference type="InterPro" id="IPR003780">
    <property type="entry name" value="COX15/CtaA_fam"/>
</dbReference>
<keyword evidence="4" id="KW-0479">Metal-binding</keyword>
<evidence type="ECO:0000256" key="7">
    <source>
        <dbReference type="ARBA" id="ARBA00023004"/>
    </source>
</evidence>
<evidence type="ECO:0000256" key="5">
    <source>
        <dbReference type="ARBA" id="ARBA00022989"/>
    </source>
</evidence>
<dbReference type="OrthoDB" id="1447144at2"/>
<protein>
    <submittedName>
        <fullName evidence="13">Cytochrome oxidase assembly protein</fullName>
    </submittedName>
</protein>
<comment type="subcellular location">
    <subcellularLocation>
        <location evidence="1">Membrane</location>
        <topology evidence="1">Multi-pass membrane protein</topology>
    </subcellularLocation>
</comment>
<evidence type="ECO:0000256" key="2">
    <source>
        <dbReference type="ARBA" id="ARBA00022475"/>
    </source>
</evidence>
<feature type="transmembrane region" description="Helical" evidence="12">
    <location>
        <begin position="274"/>
        <end position="300"/>
    </location>
</feature>
<keyword evidence="10" id="KW-1015">Disulfide bond</keyword>
<evidence type="ECO:0000256" key="1">
    <source>
        <dbReference type="ARBA" id="ARBA00004141"/>
    </source>
</evidence>
<evidence type="ECO:0000313" key="14">
    <source>
        <dbReference type="Proteomes" id="UP000044071"/>
    </source>
</evidence>
<keyword evidence="2" id="KW-1003">Cell membrane</keyword>
<feature type="transmembrane region" description="Helical" evidence="12">
    <location>
        <begin position="105"/>
        <end position="127"/>
    </location>
</feature>
<feature type="transmembrane region" description="Helical" evidence="12">
    <location>
        <begin position="7"/>
        <end position="26"/>
    </location>
</feature>
<evidence type="ECO:0000256" key="3">
    <source>
        <dbReference type="ARBA" id="ARBA00022692"/>
    </source>
</evidence>
<organism evidence="13 14">
    <name type="scientific">Legionella massiliensis</name>
    <dbReference type="NCBI Taxonomy" id="1034943"/>
    <lineage>
        <taxon>Bacteria</taxon>
        <taxon>Pseudomonadati</taxon>
        <taxon>Pseudomonadota</taxon>
        <taxon>Gammaproteobacteria</taxon>
        <taxon>Legionellales</taxon>
        <taxon>Legionellaceae</taxon>
        <taxon>Legionella</taxon>
    </lineage>
</organism>
<feature type="transmembrane region" description="Helical" evidence="12">
    <location>
        <begin position="245"/>
        <end position="267"/>
    </location>
</feature>
<feature type="transmembrane region" description="Helical" evidence="12">
    <location>
        <begin position="80"/>
        <end position="98"/>
    </location>
</feature>
<dbReference type="STRING" id="1034943.BN59_01795"/>
<dbReference type="eggNOG" id="COG1612">
    <property type="taxonomic scope" value="Bacteria"/>
</dbReference>
<evidence type="ECO:0000256" key="10">
    <source>
        <dbReference type="ARBA" id="ARBA00023157"/>
    </source>
</evidence>
<feature type="transmembrane region" description="Helical" evidence="12">
    <location>
        <begin position="133"/>
        <end position="152"/>
    </location>
</feature>
<name>A0A078KWW7_9GAMM</name>
<evidence type="ECO:0000256" key="6">
    <source>
        <dbReference type="ARBA" id="ARBA00023002"/>
    </source>
</evidence>
<comment type="pathway">
    <text evidence="11">Porphyrin-containing compound metabolism.</text>
</comment>
<reference evidence="13 14" key="1">
    <citation type="submission" date="2014-06" db="EMBL/GenBank/DDBJ databases">
        <authorList>
            <person name="Urmite Genomes Urmite Genomes"/>
        </authorList>
    </citation>
    <scope>NUCLEOTIDE SEQUENCE [LARGE SCALE GENOMIC DNA]</scope>
</reference>
<feature type="transmembrane region" description="Helical" evidence="12">
    <location>
        <begin position="306"/>
        <end position="325"/>
    </location>
</feature>
<dbReference type="GO" id="GO:0006784">
    <property type="term" value="P:heme A biosynthetic process"/>
    <property type="evidence" value="ECO:0007669"/>
    <property type="project" value="InterPro"/>
</dbReference>
<dbReference type="Proteomes" id="UP000044071">
    <property type="component" value="Unassembled WGS sequence"/>
</dbReference>
<feature type="transmembrane region" description="Helical" evidence="12">
    <location>
        <begin position="172"/>
        <end position="191"/>
    </location>
</feature>
<dbReference type="InterPro" id="IPR050450">
    <property type="entry name" value="COX15/CtaA_HemeA_synthase"/>
</dbReference>
<evidence type="ECO:0000256" key="9">
    <source>
        <dbReference type="ARBA" id="ARBA00023136"/>
    </source>
</evidence>
<keyword evidence="9 12" id="KW-0472">Membrane</keyword>
<keyword evidence="5 12" id="KW-1133">Transmembrane helix</keyword>
<dbReference type="GO" id="GO:0046872">
    <property type="term" value="F:metal ion binding"/>
    <property type="evidence" value="ECO:0007669"/>
    <property type="project" value="UniProtKB-KW"/>
</dbReference>
<evidence type="ECO:0000313" key="13">
    <source>
        <dbReference type="EMBL" id="CDZ77512.1"/>
    </source>
</evidence>
<proteinExistence type="predicted"/>
<sequence>MQFKAIRYAAIAAVVLALFVVMLGAYTRLTDAGLGCPDWPGCYGHMVLPSAQNELATAQNQYPQIPIEARKAWTEMAHRYAAGTLGLLILFICGSVFWRRMQGENLPWVLPLTLILLLFFQAALGMWTVTLKLLPVVVMGHLLGGILIFSCLSRLSLQLSSVKPMALPQWRFWLLLGLVIVFCQIALGGWVSSNYAGIACIGFPQCNGQWLPPLHFSQGFNLFSPVGANYQGGVLDNDIRMTIQFIHRLGAMVTAVYVLALAALLLAKVKNTSLRLLAILAILLVASQFLLGVMNVIYLLPLWVAVAHNGVAAALMAVLFMMLYLGQGRLSDAG</sequence>
<dbReference type="GO" id="GO:0016020">
    <property type="term" value="C:membrane"/>
    <property type="evidence" value="ECO:0007669"/>
    <property type="project" value="UniProtKB-SubCell"/>
</dbReference>
<dbReference type="RefSeq" id="WP_081935136.1">
    <property type="nucleotide sequence ID" value="NZ_CCVW01000002.1"/>
</dbReference>
<evidence type="ECO:0000256" key="12">
    <source>
        <dbReference type="SAM" id="Phobius"/>
    </source>
</evidence>
<evidence type="ECO:0000256" key="4">
    <source>
        <dbReference type="ARBA" id="ARBA00022723"/>
    </source>
</evidence>
<accession>A0A078KWW7</accession>
<gene>
    <name evidence="13" type="ORF">BN59_01795</name>
</gene>